<dbReference type="Pfam" id="PF04932">
    <property type="entry name" value="Wzy_C"/>
    <property type="match status" value="1"/>
</dbReference>
<comment type="subcellular location">
    <subcellularLocation>
        <location evidence="1">Membrane</location>
        <topology evidence="1">Multi-pass membrane protein</topology>
    </subcellularLocation>
</comment>
<proteinExistence type="predicted"/>
<dbReference type="OrthoDB" id="9786100at2"/>
<feature type="transmembrane region" description="Helical" evidence="5">
    <location>
        <begin position="127"/>
        <end position="148"/>
    </location>
</feature>
<name>A0A2N6SEW6_9BACL</name>
<dbReference type="PANTHER" id="PTHR37422:SF13">
    <property type="entry name" value="LIPOPOLYSACCHARIDE BIOSYNTHESIS PROTEIN PA4999-RELATED"/>
    <property type="match status" value="1"/>
</dbReference>
<feature type="transmembrane region" description="Helical" evidence="5">
    <location>
        <begin position="180"/>
        <end position="200"/>
    </location>
</feature>
<comment type="caution">
    <text evidence="7">The sequence shown here is derived from an EMBL/GenBank/DDBJ whole genome shotgun (WGS) entry which is preliminary data.</text>
</comment>
<evidence type="ECO:0000256" key="2">
    <source>
        <dbReference type="ARBA" id="ARBA00022692"/>
    </source>
</evidence>
<sequence length="443" mass="51144">MLKSIEKNYYKINCIFMLILAVYCMCGLILPLQFITANKIVTSLMTLLGLLIAMYNLFVKKVYKNVQNIKYLFLFLGVNIVTCAIVIKYGYMTNIKNMIVFIIYFVSIYPVFSLYGKELSKKLYNMFLYVIVAFNTVGVLVSLLQFLLLKGYKSENYKGRWVRQGFIESRLFGIFSDPNYLSITSLITIIFLTIGIGTLVKKQNIIRWTAVTLNYFYVVLSGSRTTFICLVVVTLVYSLIKFLDGKDLKRSAIKIFASIILVVVSYKAVAFTGEQYLKLNETKVQEEKKEHDQKYSLERTDTSEENISNNRFTIWQSTARLAVKKPILGYSSGNWYEVAKTKDPNEYVVKEHYYTHNGYLEMFFYNGLVGLAIMAIFVFSFVKEIFMKFKNGTYNNQIVLLSLITIVILVSNMFLSSTFYGINLLGIILFMNIGYYFGVLHKK</sequence>
<dbReference type="Proteomes" id="UP000235670">
    <property type="component" value="Unassembled WGS sequence"/>
</dbReference>
<feature type="transmembrane region" description="Helical" evidence="5">
    <location>
        <begin position="363"/>
        <end position="382"/>
    </location>
</feature>
<evidence type="ECO:0000313" key="7">
    <source>
        <dbReference type="EMBL" id="PMC52453.1"/>
    </source>
</evidence>
<dbReference type="EMBL" id="PNGT01000004">
    <property type="protein sequence ID" value="PMC52453.1"/>
    <property type="molecule type" value="Genomic_DNA"/>
</dbReference>
<dbReference type="InterPro" id="IPR007016">
    <property type="entry name" value="O-antigen_ligase-rel_domated"/>
</dbReference>
<keyword evidence="4 5" id="KW-0472">Membrane</keyword>
<dbReference type="PANTHER" id="PTHR37422">
    <property type="entry name" value="TEICHURONIC ACID BIOSYNTHESIS PROTEIN TUAE"/>
    <property type="match status" value="1"/>
</dbReference>
<feature type="transmembrane region" description="Helical" evidence="5">
    <location>
        <begin position="394"/>
        <end position="414"/>
    </location>
</feature>
<evidence type="ECO:0000256" key="5">
    <source>
        <dbReference type="SAM" id="Phobius"/>
    </source>
</evidence>
<feature type="transmembrane region" description="Helical" evidence="5">
    <location>
        <begin position="212"/>
        <end position="240"/>
    </location>
</feature>
<evidence type="ECO:0000256" key="4">
    <source>
        <dbReference type="ARBA" id="ARBA00023136"/>
    </source>
</evidence>
<feature type="transmembrane region" description="Helical" evidence="5">
    <location>
        <begin position="71"/>
        <end position="91"/>
    </location>
</feature>
<dbReference type="GO" id="GO:0016020">
    <property type="term" value="C:membrane"/>
    <property type="evidence" value="ECO:0007669"/>
    <property type="project" value="UniProtKB-SubCell"/>
</dbReference>
<reference evidence="7 8" key="1">
    <citation type="submission" date="2017-09" db="EMBL/GenBank/DDBJ databases">
        <title>Bacterial strain isolated from the female urinary microbiota.</title>
        <authorList>
            <person name="Thomas-White K."/>
            <person name="Kumar N."/>
            <person name="Forster S."/>
            <person name="Putonti C."/>
            <person name="Lawley T."/>
            <person name="Wolfe A.J."/>
        </authorList>
    </citation>
    <scope>NUCLEOTIDE SEQUENCE [LARGE SCALE GENOMIC DNA]</scope>
    <source>
        <strain evidence="7 8">UMB0186</strain>
    </source>
</reference>
<dbReference type="InterPro" id="IPR051533">
    <property type="entry name" value="WaaL-like"/>
</dbReference>
<feature type="domain" description="O-antigen ligase-related" evidence="6">
    <location>
        <begin position="215"/>
        <end position="374"/>
    </location>
</feature>
<evidence type="ECO:0000259" key="6">
    <source>
        <dbReference type="Pfam" id="PF04932"/>
    </source>
</evidence>
<evidence type="ECO:0000313" key="8">
    <source>
        <dbReference type="Proteomes" id="UP000235670"/>
    </source>
</evidence>
<keyword evidence="2 5" id="KW-0812">Transmembrane</keyword>
<feature type="transmembrane region" description="Helical" evidence="5">
    <location>
        <begin position="40"/>
        <end position="59"/>
    </location>
</feature>
<organism evidence="7 8">
    <name type="scientific">Gemella sanguinis</name>
    <dbReference type="NCBI Taxonomy" id="84135"/>
    <lineage>
        <taxon>Bacteria</taxon>
        <taxon>Bacillati</taxon>
        <taxon>Bacillota</taxon>
        <taxon>Bacilli</taxon>
        <taxon>Bacillales</taxon>
        <taxon>Gemellaceae</taxon>
        <taxon>Gemella</taxon>
    </lineage>
</organism>
<dbReference type="RefSeq" id="WP_102189818.1">
    <property type="nucleotide sequence ID" value="NZ_PNGT01000004.1"/>
</dbReference>
<evidence type="ECO:0000256" key="1">
    <source>
        <dbReference type="ARBA" id="ARBA00004141"/>
    </source>
</evidence>
<keyword evidence="3 5" id="KW-1133">Transmembrane helix</keyword>
<accession>A0A2N6SEW6</accession>
<evidence type="ECO:0000256" key="3">
    <source>
        <dbReference type="ARBA" id="ARBA00022989"/>
    </source>
</evidence>
<feature type="transmembrane region" description="Helical" evidence="5">
    <location>
        <begin position="12"/>
        <end position="34"/>
    </location>
</feature>
<dbReference type="AlphaFoldDB" id="A0A2N6SEW6"/>
<gene>
    <name evidence="7" type="ORF">CJ218_04840</name>
</gene>
<protein>
    <recommendedName>
        <fullName evidence="6">O-antigen ligase-related domain-containing protein</fullName>
    </recommendedName>
</protein>
<feature type="transmembrane region" description="Helical" evidence="5">
    <location>
        <begin position="420"/>
        <end position="440"/>
    </location>
</feature>
<feature type="transmembrane region" description="Helical" evidence="5">
    <location>
        <begin position="97"/>
        <end position="115"/>
    </location>
</feature>